<comment type="caution">
    <text evidence="2">The sequence shown here is derived from an EMBL/GenBank/DDBJ whole genome shotgun (WGS) entry which is preliminary data.</text>
</comment>
<proteinExistence type="predicted"/>
<feature type="compositionally biased region" description="Basic and acidic residues" evidence="1">
    <location>
        <begin position="89"/>
        <end position="101"/>
    </location>
</feature>
<reference evidence="2" key="1">
    <citation type="submission" date="2021-01" db="EMBL/GenBank/DDBJ databases">
        <authorList>
            <person name="Kaushik A."/>
        </authorList>
    </citation>
    <scope>NUCLEOTIDE SEQUENCE</scope>
    <source>
        <strain evidence="2">AG6-10EEA</strain>
    </source>
</reference>
<feature type="region of interest" description="Disordered" evidence="1">
    <location>
        <begin position="34"/>
        <end position="108"/>
    </location>
</feature>
<evidence type="ECO:0000313" key="2">
    <source>
        <dbReference type="EMBL" id="CAE6427065.1"/>
    </source>
</evidence>
<dbReference type="AlphaFoldDB" id="A0A8H2XJU2"/>
<accession>A0A8H2XJU2</accession>
<evidence type="ECO:0000313" key="3">
    <source>
        <dbReference type="Proteomes" id="UP000663853"/>
    </source>
</evidence>
<protein>
    <submittedName>
        <fullName evidence="2">Uncharacterized protein</fullName>
    </submittedName>
</protein>
<dbReference type="Proteomes" id="UP000663853">
    <property type="component" value="Unassembled WGS sequence"/>
</dbReference>
<evidence type="ECO:0000256" key="1">
    <source>
        <dbReference type="SAM" id="MobiDB-lite"/>
    </source>
</evidence>
<dbReference type="EMBL" id="CAJMXA010000343">
    <property type="protein sequence ID" value="CAE6427065.1"/>
    <property type="molecule type" value="Genomic_DNA"/>
</dbReference>
<organism evidence="2 3">
    <name type="scientific">Rhizoctonia solani</name>
    <dbReference type="NCBI Taxonomy" id="456999"/>
    <lineage>
        <taxon>Eukaryota</taxon>
        <taxon>Fungi</taxon>
        <taxon>Dikarya</taxon>
        <taxon>Basidiomycota</taxon>
        <taxon>Agaricomycotina</taxon>
        <taxon>Agaricomycetes</taxon>
        <taxon>Cantharellales</taxon>
        <taxon>Ceratobasidiaceae</taxon>
        <taxon>Rhizoctonia</taxon>
    </lineage>
</organism>
<gene>
    <name evidence="2" type="ORF">RDB_LOCUS19356</name>
</gene>
<sequence>MASPVPGSSGSPTRLYALNEALVALNQAKEKLDAVSNVSGDQPPNREEKDAAQRLASKIGESVRAWKGPKRGAPATTTNSIKPIKRTKKDQENPGEEDHSGKLVGSDGFRQDMQDTLADKQPEIKEWYSTITMGDPGTIFDLASCGLYVVAAGIAECNSREMTSALATVLAVDVLKLDVLKSVKHARIADLDSDELYEFYEAAHNHDHALHRRTQIELLQHCTLGVHALQSAISWSKVEKGTKYKDGRATVVQQWYQKKCLAQGKEVDFNSAEFTTYANGVKDYNSGANRFLLAYKQLGSILLLSPDLNIHRFIKSSLGPKLKKAIAELVEDDKEGKLKRREPMHRRVLFKVIQILDDDEDPMLIAAIKDINKTLGLDQPEQSSG</sequence>
<name>A0A8H2XJU2_9AGAM</name>